<dbReference type="InterPro" id="IPR006544">
    <property type="entry name" value="P-type_TPase_V"/>
</dbReference>
<dbReference type="GO" id="GO:0016020">
    <property type="term" value="C:membrane"/>
    <property type="evidence" value="ECO:0007669"/>
    <property type="project" value="UniProtKB-SubCell"/>
</dbReference>
<evidence type="ECO:0000256" key="9">
    <source>
        <dbReference type="ARBA" id="ARBA00022967"/>
    </source>
</evidence>
<dbReference type="Gene3D" id="3.40.50.1000">
    <property type="entry name" value="HAD superfamily/HAD-like"/>
    <property type="match status" value="2"/>
</dbReference>
<dbReference type="AlphaFoldDB" id="A0A485KKB2"/>
<dbReference type="InterPro" id="IPR059000">
    <property type="entry name" value="ATPase_P-type_domA"/>
</dbReference>
<dbReference type="InterPro" id="IPR001757">
    <property type="entry name" value="P_typ_ATPase"/>
</dbReference>
<dbReference type="Gene3D" id="2.70.150.10">
    <property type="entry name" value="Calcium-transporting ATPase, cytoplasmic transduction domain A"/>
    <property type="match status" value="1"/>
</dbReference>
<dbReference type="SUPFAM" id="SSF81665">
    <property type="entry name" value="Calcium ATPase, transmembrane domain M"/>
    <property type="match status" value="1"/>
</dbReference>
<dbReference type="SFLD" id="SFLDF00027">
    <property type="entry name" value="p-type_atpase"/>
    <property type="match status" value="1"/>
</dbReference>
<comment type="catalytic activity">
    <reaction evidence="12 13">
        <text>ATP + H2O = ADP + phosphate + H(+)</text>
        <dbReference type="Rhea" id="RHEA:13065"/>
        <dbReference type="ChEBI" id="CHEBI:15377"/>
        <dbReference type="ChEBI" id="CHEBI:15378"/>
        <dbReference type="ChEBI" id="CHEBI:30616"/>
        <dbReference type="ChEBI" id="CHEBI:43474"/>
        <dbReference type="ChEBI" id="CHEBI:456216"/>
    </reaction>
</comment>
<evidence type="ECO:0000256" key="6">
    <source>
        <dbReference type="ARBA" id="ARBA00022741"/>
    </source>
</evidence>
<evidence type="ECO:0000256" key="1">
    <source>
        <dbReference type="ARBA" id="ARBA00004141"/>
    </source>
</evidence>
<reference evidence="17 18" key="1">
    <citation type="submission" date="2019-03" db="EMBL/GenBank/DDBJ databases">
        <authorList>
            <person name="Gaulin E."/>
            <person name="Dumas B."/>
        </authorList>
    </citation>
    <scope>NUCLEOTIDE SEQUENCE [LARGE SCALE GENOMIC DNA]</scope>
    <source>
        <strain evidence="17">CBS 568.67</strain>
    </source>
</reference>
<dbReference type="SFLD" id="SFLDG00002">
    <property type="entry name" value="C1.7:_P-type_atpase_like"/>
    <property type="match status" value="1"/>
</dbReference>
<feature type="transmembrane region" description="Helical" evidence="13">
    <location>
        <begin position="1012"/>
        <end position="1031"/>
    </location>
</feature>
<organism evidence="17 18">
    <name type="scientific">Aphanomyces stellatus</name>
    <dbReference type="NCBI Taxonomy" id="120398"/>
    <lineage>
        <taxon>Eukaryota</taxon>
        <taxon>Sar</taxon>
        <taxon>Stramenopiles</taxon>
        <taxon>Oomycota</taxon>
        <taxon>Saprolegniomycetes</taxon>
        <taxon>Saprolegniales</taxon>
        <taxon>Verrucalvaceae</taxon>
        <taxon>Aphanomyces</taxon>
    </lineage>
</organism>
<dbReference type="InterPro" id="IPR023298">
    <property type="entry name" value="ATPase_P-typ_TM_dom_sf"/>
</dbReference>
<evidence type="ECO:0000313" key="18">
    <source>
        <dbReference type="Proteomes" id="UP000332933"/>
    </source>
</evidence>
<dbReference type="Pfam" id="PF00122">
    <property type="entry name" value="E1-E2_ATPase"/>
    <property type="match status" value="1"/>
</dbReference>
<evidence type="ECO:0000259" key="14">
    <source>
        <dbReference type="Pfam" id="PF00122"/>
    </source>
</evidence>
<dbReference type="GO" id="GO:0046872">
    <property type="term" value="F:metal ion binding"/>
    <property type="evidence" value="ECO:0007669"/>
    <property type="project" value="UniProtKB-UniRule"/>
</dbReference>
<dbReference type="SUPFAM" id="SSF81660">
    <property type="entry name" value="Metal cation-transporting ATPase, ATP-binding domain N"/>
    <property type="match status" value="1"/>
</dbReference>
<evidence type="ECO:0000256" key="2">
    <source>
        <dbReference type="ARBA" id="ARBA00006000"/>
    </source>
</evidence>
<gene>
    <name evidence="17" type="primary">Aste57867_8436</name>
    <name evidence="16" type="ORF">As57867_008404</name>
    <name evidence="17" type="ORF">ASTE57867_8436</name>
</gene>
<feature type="transmembrane region" description="Helical" evidence="13">
    <location>
        <begin position="415"/>
        <end position="441"/>
    </location>
</feature>
<dbReference type="InterPro" id="IPR008250">
    <property type="entry name" value="ATPase_P-typ_transduc_dom_A_sf"/>
</dbReference>
<name>A0A485KKB2_9STRA</name>
<evidence type="ECO:0000256" key="11">
    <source>
        <dbReference type="ARBA" id="ARBA00023136"/>
    </source>
</evidence>
<evidence type="ECO:0000313" key="17">
    <source>
        <dbReference type="EMBL" id="VFT85322.1"/>
    </source>
</evidence>
<dbReference type="EC" id="7.2.2.-" evidence="13"/>
<dbReference type="SUPFAM" id="SSF56784">
    <property type="entry name" value="HAD-like"/>
    <property type="match status" value="1"/>
</dbReference>
<evidence type="ECO:0000259" key="15">
    <source>
        <dbReference type="Pfam" id="PF12409"/>
    </source>
</evidence>
<dbReference type="GO" id="GO:0019829">
    <property type="term" value="F:ATPase-coupled monoatomic cation transmembrane transporter activity"/>
    <property type="evidence" value="ECO:0007669"/>
    <property type="project" value="UniProtKB-UniRule"/>
</dbReference>
<evidence type="ECO:0000256" key="7">
    <source>
        <dbReference type="ARBA" id="ARBA00022840"/>
    </source>
</evidence>
<keyword evidence="7 13" id="KW-0067">ATP-binding</keyword>
<dbReference type="PROSITE" id="PS00154">
    <property type="entry name" value="ATPASE_E1_E2"/>
    <property type="match status" value="1"/>
</dbReference>
<evidence type="ECO:0000256" key="13">
    <source>
        <dbReference type="RuleBase" id="RU362082"/>
    </source>
</evidence>
<evidence type="ECO:0000256" key="10">
    <source>
        <dbReference type="ARBA" id="ARBA00022989"/>
    </source>
</evidence>
<evidence type="ECO:0000256" key="5">
    <source>
        <dbReference type="ARBA" id="ARBA00022723"/>
    </source>
</evidence>
<dbReference type="GO" id="GO:0140358">
    <property type="term" value="F:P-type transmembrane transporter activity"/>
    <property type="evidence" value="ECO:0007669"/>
    <property type="project" value="InterPro"/>
</dbReference>
<dbReference type="InterPro" id="IPR023214">
    <property type="entry name" value="HAD_sf"/>
</dbReference>
<keyword evidence="5 13" id="KW-0479">Metal-binding</keyword>
<keyword evidence="8 13" id="KW-0460">Magnesium</keyword>
<dbReference type="Proteomes" id="UP000332933">
    <property type="component" value="Unassembled WGS sequence"/>
</dbReference>
<feature type="transmembrane region" description="Helical" evidence="13">
    <location>
        <begin position="386"/>
        <end position="403"/>
    </location>
</feature>
<dbReference type="OrthoDB" id="78844at2759"/>
<feature type="transmembrane region" description="Helical" evidence="13">
    <location>
        <begin position="881"/>
        <end position="897"/>
    </location>
</feature>
<keyword evidence="9 13" id="KW-1278">Translocase</keyword>
<keyword evidence="3" id="KW-0597">Phosphoprotein</keyword>
<protein>
    <recommendedName>
        <fullName evidence="13">Cation-transporting ATPase</fullName>
        <ecNumber evidence="13">7.2.2.-</ecNumber>
    </recommendedName>
</protein>
<dbReference type="NCBIfam" id="TIGR01494">
    <property type="entry name" value="ATPase_P-type"/>
    <property type="match status" value="2"/>
</dbReference>
<dbReference type="EMBL" id="CAADRA010005124">
    <property type="protein sequence ID" value="VFT85322.1"/>
    <property type="molecule type" value="Genomic_DNA"/>
</dbReference>
<dbReference type="InterPro" id="IPR036412">
    <property type="entry name" value="HAD-like_sf"/>
</dbReference>
<keyword evidence="18" id="KW-1185">Reference proteome</keyword>
<dbReference type="PRINTS" id="PR00119">
    <property type="entry name" value="CATATPASE"/>
</dbReference>
<dbReference type="InterPro" id="IPR023299">
    <property type="entry name" value="ATPase_P-typ_cyto_dom_N"/>
</dbReference>
<comment type="subcellular location">
    <subcellularLocation>
        <location evidence="1 13">Membrane</location>
        <topology evidence="1 13">Multi-pass membrane protein</topology>
    </subcellularLocation>
</comment>
<dbReference type="NCBIfam" id="TIGR01657">
    <property type="entry name" value="P-ATPase-V"/>
    <property type="match status" value="1"/>
</dbReference>
<proteinExistence type="inferred from homology"/>
<dbReference type="Pfam" id="PF12409">
    <property type="entry name" value="P5-ATPase"/>
    <property type="match status" value="1"/>
</dbReference>
<evidence type="ECO:0000256" key="8">
    <source>
        <dbReference type="ARBA" id="ARBA00022842"/>
    </source>
</evidence>
<feature type="transmembrane region" description="Helical" evidence="13">
    <location>
        <begin position="918"/>
        <end position="940"/>
    </location>
</feature>
<accession>A0A485KKB2</accession>
<reference evidence="16" key="2">
    <citation type="submission" date="2019-06" db="EMBL/GenBank/DDBJ databases">
        <title>Genomics analysis of Aphanomyces spp. identifies a new class of oomycete effector associated with host adaptation.</title>
        <authorList>
            <person name="Gaulin E."/>
        </authorList>
    </citation>
    <scope>NUCLEOTIDE SEQUENCE</scope>
    <source>
        <strain evidence="16">CBS 578.67</strain>
    </source>
</reference>
<feature type="transmembrane region" description="Helical" evidence="13">
    <location>
        <begin position="1051"/>
        <end position="1075"/>
    </location>
</feature>
<dbReference type="GO" id="GO:0016887">
    <property type="term" value="F:ATP hydrolysis activity"/>
    <property type="evidence" value="ECO:0007669"/>
    <property type="project" value="InterPro"/>
</dbReference>
<evidence type="ECO:0000256" key="3">
    <source>
        <dbReference type="ARBA" id="ARBA00022553"/>
    </source>
</evidence>
<feature type="domain" description="P-type ATPase A" evidence="14">
    <location>
        <begin position="260"/>
        <end position="368"/>
    </location>
</feature>
<feature type="transmembrane region" description="Helical" evidence="13">
    <location>
        <begin position="980"/>
        <end position="1000"/>
    </location>
</feature>
<dbReference type="SFLD" id="SFLDS00003">
    <property type="entry name" value="Haloacid_Dehalogenase"/>
    <property type="match status" value="1"/>
</dbReference>
<comment type="similarity">
    <text evidence="2 13">Belongs to the cation transport ATPase (P-type) (TC 3.A.3) family. Type V subfamily.</text>
</comment>
<dbReference type="EMBL" id="VJMH01005103">
    <property type="protein sequence ID" value="KAF0700990.1"/>
    <property type="molecule type" value="Genomic_DNA"/>
</dbReference>
<dbReference type="GO" id="GO:0005524">
    <property type="term" value="F:ATP binding"/>
    <property type="evidence" value="ECO:0007669"/>
    <property type="project" value="UniProtKB-UniRule"/>
</dbReference>
<evidence type="ECO:0000313" key="16">
    <source>
        <dbReference type="EMBL" id="KAF0700990.1"/>
    </source>
</evidence>
<dbReference type="InterPro" id="IPR044492">
    <property type="entry name" value="P_typ_ATPase_HD_dom"/>
</dbReference>
<keyword evidence="10 13" id="KW-1133">Transmembrane helix</keyword>
<keyword evidence="6 13" id="KW-0547">Nucleotide-binding</keyword>
<dbReference type="InterPro" id="IPR047819">
    <property type="entry name" value="P5A-ATPase_N"/>
</dbReference>
<feature type="domain" description="P5B-type ATPase N-terminal" evidence="15">
    <location>
        <begin position="53"/>
        <end position="125"/>
    </location>
</feature>
<sequence>MVSLAMSNPPSTATDDAPFHVVGFVSNTGATHERDRLLVPKVIDPTVASTSPEYVSIAGFRASRVWLAVYALLCVATVGILVILTSWWPQIFTYLARVRVKSLTDADVVLLRDLHGDIHEYAIHHVRGVRWFEYKKQRYIFDAKTGLFDRVPSVLLETCYAATQRVTSGLPSAIVADRVALFGENAMALHPTPLHTLLLDKVVHPFYLFQLISVALWLQELYYAYAFAILAMSLLSILYEVVTQVTNAAQMEALVQCNVHVQVKRDGVIMSVPATALVVGDIVLVEEQLVPADMVLLSGECIADESSLTGEAIPVTKQHVTNLLDSVQQVSKTALLFSGSTVLRAKGDVYAVVTRTGFSTSKGELFRQILYPDVIPFQMVTDSYRYLAALSLVAALTSMQRIYDGIQDHSPPYDLFISVFDLISTTIPAALPMILTVGVGFSLTRLQRARLFCIDAQKINVAGHLNCFCFDKTGTLTSDRLHFLGVDACDGVSPVTRQPASIDLEHALAACHGLTVVDGALTGYSLELDMFAVSNYTLNANHELVRDGTVALRYVQRYSFDAALQRSSVVVVQTECPTSCRVFVKGSPEAIADICCPDSLPTNYADLVHTYASQGLYCMGLAMRNDFSFHGTKPDRASVEQNAHFLGFLLFENPIKLDSPHVIQTLEAADIDVRIITGDNALTAVHVARELSMQLTPSILYVDVTKDGSLVYQLYPTSSLWLPVGDISTLLDLHFNMMITGVALEEAKSLLDLSSPDVLTRLVQKTKIFARIKPQLKTWIVQRLMATGLFVGMTGDGTNDCGALKAAHVGLALSDAEASIVAPFTSRDKAIGDVVTLIREGRCALTTSLLSFKFMVMYPIIETTMVAVLNHVEATFSDTQYLFDDLILVLGVSVFMLQTPPAPTLTKAQPPHSLFAPVILWSVAGQALCFAIFFSAPYLLAQRQPWFCALPDVAAGRSHCYTFHPRESGDMTAHSYEVSIVWLVGHLQYIILAIAFNLKDPFRESAWRNRPFVLYTLLMASIMLTLLLWPGNAMGVHWFDLTTPLPLDFCWLAGGFVLLNLIAAVSIETTIRLFASS</sequence>
<dbReference type="InterPro" id="IPR018303">
    <property type="entry name" value="ATPase_P-typ_P_site"/>
</dbReference>
<evidence type="ECO:0000256" key="12">
    <source>
        <dbReference type="ARBA" id="ARBA00049360"/>
    </source>
</evidence>
<dbReference type="PANTHER" id="PTHR45630">
    <property type="entry name" value="CATION-TRANSPORTING ATPASE-RELATED"/>
    <property type="match status" value="1"/>
</dbReference>
<feature type="transmembrane region" description="Helical" evidence="13">
    <location>
        <begin position="843"/>
        <end position="861"/>
    </location>
</feature>
<dbReference type="SUPFAM" id="SSF81653">
    <property type="entry name" value="Calcium ATPase, transduction domain A"/>
    <property type="match status" value="1"/>
</dbReference>
<evidence type="ECO:0000256" key="4">
    <source>
        <dbReference type="ARBA" id="ARBA00022692"/>
    </source>
</evidence>
<keyword evidence="4 13" id="KW-0812">Transmembrane</keyword>
<feature type="transmembrane region" description="Helical" evidence="13">
    <location>
        <begin position="65"/>
        <end position="88"/>
    </location>
</feature>
<dbReference type="Gene3D" id="3.40.1110.10">
    <property type="entry name" value="Calcium-transporting ATPase, cytoplasmic domain N"/>
    <property type="match status" value="1"/>
</dbReference>
<keyword evidence="11 13" id="KW-0472">Membrane</keyword>
<dbReference type="Gene3D" id="1.20.1110.10">
    <property type="entry name" value="Calcium-transporting ATPase, transmembrane domain"/>
    <property type="match status" value="1"/>
</dbReference>
<dbReference type="PANTHER" id="PTHR45630:SF8">
    <property type="entry name" value="CATION-TRANSPORTING ATPASE"/>
    <property type="match status" value="1"/>
</dbReference>
<feature type="transmembrane region" description="Helical" evidence="13">
    <location>
        <begin position="222"/>
        <end position="242"/>
    </location>
</feature>